<dbReference type="Proteomes" id="UP000256310">
    <property type="component" value="Unassembled WGS sequence"/>
</dbReference>
<keyword evidence="1" id="KW-0732">Signal</keyword>
<organism evidence="2 3">
    <name type="scientific">Parasphingopyxis lamellibrachiae</name>
    <dbReference type="NCBI Taxonomy" id="680125"/>
    <lineage>
        <taxon>Bacteria</taxon>
        <taxon>Pseudomonadati</taxon>
        <taxon>Pseudomonadota</taxon>
        <taxon>Alphaproteobacteria</taxon>
        <taxon>Sphingomonadales</taxon>
        <taxon>Sphingomonadaceae</taxon>
        <taxon>Parasphingopyxis</taxon>
    </lineage>
</organism>
<sequence>MQLVIRNLKTFIALALLAVGAAGVVLAQQERPQNPRDFGFDATASYEVTGIFVDASGEDAEDARRVAWERAQREGWRMLYARVNGGSAARAPNLSDSSLSAVVTGIIVEEEQIGPTRYVARLGVMFDRARVSRYLGVSGVIRRSPPMLILPIQWIGSTPMSFEDRTPWARAWLRFRSSESPIDYVRASGTGPTSMLLTVGQTGRPGRGWWRFLLDSYGAADVVIPVVHLQYSYPGGPVYGRFVAYHGPDRRKITQFSLRVRNSASLDQLLDEGARRIDAAYAQALEDGRLRPDPSLNFEFGIDEQALEEALDELQESVAVDRRPAEVSVNTEEATSTGRYTIRVVTPDANSVRSSEAAVRGTPGVRGATTSSLAIGGVSLMEVSYIGDLDTLASALAARGFQVQRGTGTLQISRVAPQGSDTPEGQ</sequence>
<feature type="chain" id="PRO_5017679826" description="Heavy-metal-associated domain-containing protein" evidence="1">
    <location>
        <begin position="28"/>
        <end position="426"/>
    </location>
</feature>
<gene>
    <name evidence="2" type="ORF">DFR46_0628</name>
</gene>
<dbReference type="RefSeq" id="WP_116235125.1">
    <property type="nucleotide sequence ID" value="NZ_QRDP01000004.1"/>
</dbReference>
<dbReference type="OrthoDB" id="7420165at2"/>
<name>A0A3D9FCT6_9SPHN</name>
<dbReference type="EMBL" id="QRDP01000004">
    <property type="protein sequence ID" value="RED15630.1"/>
    <property type="molecule type" value="Genomic_DNA"/>
</dbReference>
<evidence type="ECO:0000313" key="2">
    <source>
        <dbReference type="EMBL" id="RED15630.1"/>
    </source>
</evidence>
<keyword evidence="3" id="KW-1185">Reference proteome</keyword>
<reference evidence="2 3" key="1">
    <citation type="submission" date="2018-07" db="EMBL/GenBank/DDBJ databases">
        <title>Genomic Encyclopedia of Type Strains, Phase IV (KMG-IV): sequencing the most valuable type-strain genomes for metagenomic binning, comparative biology and taxonomic classification.</title>
        <authorList>
            <person name="Goeker M."/>
        </authorList>
    </citation>
    <scope>NUCLEOTIDE SEQUENCE [LARGE SCALE GENOMIC DNA]</scope>
    <source>
        <strain evidence="2 3">DSM 26725</strain>
    </source>
</reference>
<evidence type="ECO:0008006" key="4">
    <source>
        <dbReference type="Google" id="ProtNLM"/>
    </source>
</evidence>
<proteinExistence type="predicted"/>
<protein>
    <recommendedName>
        <fullName evidence="4">Heavy-metal-associated domain-containing protein</fullName>
    </recommendedName>
</protein>
<accession>A0A3D9FCT6</accession>
<dbReference type="AlphaFoldDB" id="A0A3D9FCT6"/>
<evidence type="ECO:0000313" key="3">
    <source>
        <dbReference type="Proteomes" id="UP000256310"/>
    </source>
</evidence>
<comment type="caution">
    <text evidence="2">The sequence shown here is derived from an EMBL/GenBank/DDBJ whole genome shotgun (WGS) entry which is preliminary data.</text>
</comment>
<feature type="signal peptide" evidence="1">
    <location>
        <begin position="1"/>
        <end position="27"/>
    </location>
</feature>
<evidence type="ECO:0000256" key="1">
    <source>
        <dbReference type="SAM" id="SignalP"/>
    </source>
</evidence>